<feature type="compositionally biased region" description="Basic and acidic residues" evidence="1">
    <location>
        <begin position="40"/>
        <end position="49"/>
    </location>
</feature>
<keyword evidence="3" id="KW-1185">Reference proteome</keyword>
<reference evidence="2 3" key="1">
    <citation type="journal article" date="2021" name="J. Hered.">
        <title>A chromosome-level genome assembly of the parasitoid wasp, Cotesia glomerata (Hymenoptera: Braconidae).</title>
        <authorList>
            <person name="Pinto B.J."/>
            <person name="Weis J.J."/>
            <person name="Gamble T."/>
            <person name="Ode P.J."/>
            <person name="Paul R."/>
            <person name="Zaspel J.M."/>
        </authorList>
    </citation>
    <scope>NUCLEOTIDE SEQUENCE [LARGE SCALE GENOMIC DNA]</scope>
    <source>
        <strain evidence="2">CgM1</strain>
    </source>
</reference>
<sequence>MSPAANTGITDSDGFTKISRKRRKKQGAYSSDSEEEESNENEKVKRLEDQHQLYIFPQTNEDHEKIEICLKKEGIHYYTYAKP</sequence>
<gene>
    <name evidence="2" type="ORF">KQX54_012948</name>
</gene>
<comment type="caution">
    <text evidence="2">The sequence shown here is derived from an EMBL/GenBank/DDBJ whole genome shotgun (WGS) entry which is preliminary data.</text>
</comment>
<name>A0AAV7I944_COTGL</name>
<evidence type="ECO:0000313" key="2">
    <source>
        <dbReference type="EMBL" id="KAH0546646.1"/>
    </source>
</evidence>
<evidence type="ECO:0000313" key="3">
    <source>
        <dbReference type="Proteomes" id="UP000826195"/>
    </source>
</evidence>
<feature type="compositionally biased region" description="Polar residues" evidence="1">
    <location>
        <begin position="1"/>
        <end position="10"/>
    </location>
</feature>
<evidence type="ECO:0000256" key="1">
    <source>
        <dbReference type="SAM" id="MobiDB-lite"/>
    </source>
</evidence>
<organism evidence="2 3">
    <name type="scientific">Cotesia glomerata</name>
    <name type="common">Lepidopteran parasitic wasp</name>
    <name type="synonym">Apanteles glomeratus</name>
    <dbReference type="NCBI Taxonomy" id="32391"/>
    <lineage>
        <taxon>Eukaryota</taxon>
        <taxon>Metazoa</taxon>
        <taxon>Ecdysozoa</taxon>
        <taxon>Arthropoda</taxon>
        <taxon>Hexapoda</taxon>
        <taxon>Insecta</taxon>
        <taxon>Pterygota</taxon>
        <taxon>Neoptera</taxon>
        <taxon>Endopterygota</taxon>
        <taxon>Hymenoptera</taxon>
        <taxon>Apocrita</taxon>
        <taxon>Ichneumonoidea</taxon>
        <taxon>Braconidae</taxon>
        <taxon>Microgastrinae</taxon>
        <taxon>Cotesia</taxon>
    </lineage>
</organism>
<dbReference type="Proteomes" id="UP000826195">
    <property type="component" value="Unassembled WGS sequence"/>
</dbReference>
<accession>A0AAV7I944</accession>
<dbReference type="EMBL" id="JAHXZJ010002237">
    <property type="protein sequence ID" value="KAH0546646.1"/>
    <property type="molecule type" value="Genomic_DNA"/>
</dbReference>
<protein>
    <submittedName>
        <fullName evidence="2">Uncharacterized protein</fullName>
    </submittedName>
</protein>
<dbReference type="AlphaFoldDB" id="A0AAV7I944"/>
<proteinExistence type="predicted"/>
<feature type="region of interest" description="Disordered" evidence="1">
    <location>
        <begin position="1"/>
        <end position="49"/>
    </location>
</feature>